<dbReference type="Proteomes" id="UP001476798">
    <property type="component" value="Unassembled WGS sequence"/>
</dbReference>
<comment type="caution">
    <text evidence="1">The sequence shown here is derived from an EMBL/GenBank/DDBJ whole genome shotgun (WGS) entry which is preliminary data.</text>
</comment>
<evidence type="ECO:0000313" key="2">
    <source>
        <dbReference type="Proteomes" id="UP001476798"/>
    </source>
</evidence>
<accession>A0ABV0Q415</accession>
<evidence type="ECO:0000313" key="1">
    <source>
        <dbReference type="EMBL" id="MEQ2190257.1"/>
    </source>
</evidence>
<reference evidence="1 2" key="1">
    <citation type="submission" date="2021-06" db="EMBL/GenBank/DDBJ databases">
        <authorList>
            <person name="Palmer J.M."/>
        </authorList>
    </citation>
    <scope>NUCLEOTIDE SEQUENCE [LARGE SCALE GENOMIC DNA]</scope>
    <source>
        <strain evidence="1 2">GA_2019</strain>
        <tissue evidence="1">Muscle</tissue>
    </source>
</reference>
<protein>
    <submittedName>
        <fullName evidence="1">Uncharacterized protein</fullName>
    </submittedName>
</protein>
<organism evidence="1 2">
    <name type="scientific">Goodea atripinnis</name>
    <dbReference type="NCBI Taxonomy" id="208336"/>
    <lineage>
        <taxon>Eukaryota</taxon>
        <taxon>Metazoa</taxon>
        <taxon>Chordata</taxon>
        <taxon>Craniata</taxon>
        <taxon>Vertebrata</taxon>
        <taxon>Euteleostomi</taxon>
        <taxon>Actinopterygii</taxon>
        <taxon>Neopterygii</taxon>
        <taxon>Teleostei</taxon>
        <taxon>Neoteleostei</taxon>
        <taxon>Acanthomorphata</taxon>
        <taxon>Ovalentaria</taxon>
        <taxon>Atherinomorphae</taxon>
        <taxon>Cyprinodontiformes</taxon>
        <taxon>Goodeidae</taxon>
        <taxon>Goodea</taxon>
    </lineage>
</organism>
<sequence length="109" mass="12241">MFLHFPFCINECGDIRASVCRYPGMNNICVVNLSPCIKVLHNNMEEKKVGGSTINWGRHKFNEAFIQGSLKVEKFTPSFGPVCFNAEISETEPNNVICSGLFQEQYCGD</sequence>
<name>A0ABV0Q415_9TELE</name>
<gene>
    <name evidence="1" type="ORF">GOODEAATRI_033926</name>
</gene>
<proteinExistence type="predicted"/>
<dbReference type="EMBL" id="JAHRIO010097636">
    <property type="protein sequence ID" value="MEQ2190257.1"/>
    <property type="molecule type" value="Genomic_DNA"/>
</dbReference>
<keyword evidence="2" id="KW-1185">Reference proteome</keyword>